<keyword evidence="2" id="KW-1185">Reference proteome</keyword>
<organism evidence="1 2">
    <name type="scientific">Apatococcus lobatus</name>
    <dbReference type="NCBI Taxonomy" id="904363"/>
    <lineage>
        <taxon>Eukaryota</taxon>
        <taxon>Viridiplantae</taxon>
        <taxon>Chlorophyta</taxon>
        <taxon>core chlorophytes</taxon>
        <taxon>Trebouxiophyceae</taxon>
        <taxon>Chlorellales</taxon>
        <taxon>Chlorellaceae</taxon>
        <taxon>Apatococcus</taxon>
    </lineage>
</organism>
<proteinExistence type="predicted"/>
<evidence type="ECO:0000313" key="1">
    <source>
        <dbReference type="EMBL" id="KAK9817386.1"/>
    </source>
</evidence>
<accession>A0AAW1Q662</accession>
<dbReference type="AlphaFoldDB" id="A0AAW1Q662"/>
<reference evidence="1 2" key="1">
    <citation type="journal article" date="2024" name="Nat. Commun.">
        <title>Phylogenomics reveals the evolutionary origins of lichenization in chlorophyte algae.</title>
        <authorList>
            <person name="Puginier C."/>
            <person name="Libourel C."/>
            <person name="Otte J."/>
            <person name="Skaloud P."/>
            <person name="Haon M."/>
            <person name="Grisel S."/>
            <person name="Petersen M."/>
            <person name="Berrin J.G."/>
            <person name="Delaux P.M."/>
            <person name="Dal Grande F."/>
            <person name="Keller J."/>
        </authorList>
    </citation>
    <scope>NUCLEOTIDE SEQUENCE [LARGE SCALE GENOMIC DNA]</scope>
    <source>
        <strain evidence="1 2">SAG 2145</strain>
    </source>
</reference>
<gene>
    <name evidence="1" type="ORF">WJX74_005401</name>
</gene>
<dbReference type="EMBL" id="JALJOS010000072">
    <property type="protein sequence ID" value="KAK9817386.1"/>
    <property type="molecule type" value="Genomic_DNA"/>
</dbReference>
<evidence type="ECO:0000313" key="2">
    <source>
        <dbReference type="Proteomes" id="UP001438707"/>
    </source>
</evidence>
<comment type="caution">
    <text evidence="1">The sequence shown here is derived from an EMBL/GenBank/DDBJ whole genome shotgun (WGS) entry which is preliminary data.</text>
</comment>
<protein>
    <submittedName>
        <fullName evidence="1">Uncharacterized protein</fullName>
    </submittedName>
</protein>
<dbReference type="Proteomes" id="UP001438707">
    <property type="component" value="Unassembled WGS sequence"/>
</dbReference>
<sequence>MLTQKPMQQPVQELQCTDHKPACTRTIGGKHAAALQKHFYPEICRPEKRVPPGLAWSDPLRFGPLCRPSDEDLDRASALAEELALWPGSSLDGIGMLDGSTTFYTIWHRTAFLTAIKMFPDQPSFQEPRQAEHAAANLFIMSAG</sequence>
<name>A0AAW1Q662_9CHLO</name>